<dbReference type="InterPro" id="IPR036390">
    <property type="entry name" value="WH_DNA-bd_sf"/>
</dbReference>
<keyword evidence="5" id="KW-0804">Transcription</keyword>
<proteinExistence type="inferred from homology"/>
<accession>A0A916SLV7</accession>
<dbReference type="PANTHER" id="PTHR30293">
    <property type="entry name" value="TRANSCRIPTIONAL REGULATORY PROTEIN NAC-RELATED"/>
    <property type="match status" value="1"/>
</dbReference>
<dbReference type="Proteomes" id="UP000620596">
    <property type="component" value="Unassembled WGS sequence"/>
</dbReference>
<dbReference type="SUPFAM" id="SSF53850">
    <property type="entry name" value="Periplasmic binding protein-like II"/>
    <property type="match status" value="1"/>
</dbReference>
<evidence type="ECO:0000259" key="6">
    <source>
        <dbReference type="PROSITE" id="PS50931"/>
    </source>
</evidence>
<evidence type="ECO:0000256" key="5">
    <source>
        <dbReference type="ARBA" id="ARBA00023163"/>
    </source>
</evidence>
<evidence type="ECO:0000313" key="7">
    <source>
        <dbReference type="EMBL" id="GGB06482.1"/>
    </source>
</evidence>
<keyword evidence="4" id="KW-0010">Activator</keyword>
<dbReference type="PANTHER" id="PTHR30293:SF0">
    <property type="entry name" value="NITROGEN ASSIMILATION REGULATORY PROTEIN NAC"/>
    <property type="match status" value="1"/>
</dbReference>
<dbReference type="GO" id="GO:0003700">
    <property type="term" value="F:DNA-binding transcription factor activity"/>
    <property type="evidence" value="ECO:0007669"/>
    <property type="project" value="InterPro"/>
</dbReference>
<dbReference type="InterPro" id="IPR000847">
    <property type="entry name" value="LysR_HTH_N"/>
</dbReference>
<evidence type="ECO:0000256" key="2">
    <source>
        <dbReference type="ARBA" id="ARBA00023015"/>
    </source>
</evidence>
<protein>
    <submittedName>
        <fullName evidence="7">LysR family transcriptional regulator</fullName>
    </submittedName>
</protein>
<dbReference type="AlphaFoldDB" id="A0A916SLV7"/>
<name>A0A916SLV7_9BURK</name>
<dbReference type="EMBL" id="BMIG01000011">
    <property type="protein sequence ID" value="GGB06482.1"/>
    <property type="molecule type" value="Genomic_DNA"/>
</dbReference>
<comment type="similarity">
    <text evidence="1">Belongs to the LysR transcriptional regulatory family.</text>
</comment>
<dbReference type="Pfam" id="PF03466">
    <property type="entry name" value="LysR_substrate"/>
    <property type="match status" value="1"/>
</dbReference>
<feature type="domain" description="HTH lysR-type" evidence="6">
    <location>
        <begin position="1"/>
        <end position="58"/>
    </location>
</feature>
<comment type="caution">
    <text evidence="7">The sequence shown here is derived from an EMBL/GenBank/DDBJ whole genome shotgun (WGS) entry which is preliminary data.</text>
</comment>
<evidence type="ECO:0000256" key="4">
    <source>
        <dbReference type="ARBA" id="ARBA00023159"/>
    </source>
</evidence>
<dbReference type="PROSITE" id="PS50931">
    <property type="entry name" value="HTH_LYSR"/>
    <property type="match status" value="1"/>
</dbReference>
<dbReference type="InterPro" id="IPR036388">
    <property type="entry name" value="WH-like_DNA-bd_sf"/>
</dbReference>
<dbReference type="GO" id="GO:0003677">
    <property type="term" value="F:DNA binding"/>
    <property type="evidence" value="ECO:0007669"/>
    <property type="project" value="UniProtKB-KW"/>
</dbReference>
<dbReference type="FunFam" id="1.10.10.10:FF:000001">
    <property type="entry name" value="LysR family transcriptional regulator"/>
    <property type="match status" value="1"/>
</dbReference>
<keyword evidence="2" id="KW-0805">Transcription regulation</keyword>
<dbReference type="Gene3D" id="3.40.190.290">
    <property type="match status" value="1"/>
</dbReference>
<evidence type="ECO:0000256" key="1">
    <source>
        <dbReference type="ARBA" id="ARBA00009437"/>
    </source>
</evidence>
<dbReference type="PRINTS" id="PR00039">
    <property type="entry name" value="HTHLYSR"/>
</dbReference>
<sequence length="325" mass="34947">MELRQLKYFIAVSDSGSFSKAAEQAHVVQSALSQQIATLEAELDVQLLVRSPRGITLTAAGQLFYQQAQHLLRQVEHVKAQVREGEGRPGGPVSIGLPNTTAAQLSLPLLEACLKRYPGIALHIMEGMSRQLHRAVTNASVDMVIQFSGQPVHGLKVERLATEELFLISSAQGRAQSGGVNEVSEIALAELRDMPLLLPERGNGLRDLLDKALLEKGLEITPLAELGSAARLAEAAIKGVGATLLPWGSFHQAHADGKLRVQRIRELPIQRDLLLCVSSSMALTDAASAVRSLVRNVVQDVIRTGIWQAPDAAVGRPLAATRTGQ</sequence>
<dbReference type="GO" id="GO:2000142">
    <property type="term" value="P:regulation of DNA-templated transcription initiation"/>
    <property type="evidence" value="ECO:0007669"/>
    <property type="project" value="TreeGrafter"/>
</dbReference>
<keyword evidence="8" id="KW-1185">Reference proteome</keyword>
<reference evidence="7" key="1">
    <citation type="journal article" date="2014" name="Int. J. Syst. Evol. Microbiol.">
        <title>Complete genome sequence of Corynebacterium casei LMG S-19264T (=DSM 44701T), isolated from a smear-ripened cheese.</title>
        <authorList>
            <consortium name="US DOE Joint Genome Institute (JGI-PGF)"/>
            <person name="Walter F."/>
            <person name="Albersmeier A."/>
            <person name="Kalinowski J."/>
            <person name="Ruckert C."/>
        </authorList>
    </citation>
    <scope>NUCLEOTIDE SEQUENCE</scope>
    <source>
        <strain evidence="7">CGMCC 1.15322</strain>
    </source>
</reference>
<organism evidence="7 8">
    <name type="scientific">Polaromonas eurypsychrophila</name>
    <dbReference type="NCBI Taxonomy" id="1614635"/>
    <lineage>
        <taxon>Bacteria</taxon>
        <taxon>Pseudomonadati</taxon>
        <taxon>Pseudomonadota</taxon>
        <taxon>Betaproteobacteria</taxon>
        <taxon>Burkholderiales</taxon>
        <taxon>Comamonadaceae</taxon>
        <taxon>Polaromonas</taxon>
    </lineage>
</organism>
<evidence type="ECO:0000256" key="3">
    <source>
        <dbReference type="ARBA" id="ARBA00023125"/>
    </source>
</evidence>
<keyword evidence="3" id="KW-0238">DNA-binding</keyword>
<evidence type="ECO:0000313" key="8">
    <source>
        <dbReference type="Proteomes" id="UP000620596"/>
    </source>
</evidence>
<dbReference type="SUPFAM" id="SSF46785">
    <property type="entry name" value="Winged helix' DNA-binding domain"/>
    <property type="match status" value="1"/>
</dbReference>
<dbReference type="InterPro" id="IPR005119">
    <property type="entry name" value="LysR_subst-bd"/>
</dbReference>
<dbReference type="RefSeq" id="WP_188709242.1">
    <property type="nucleotide sequence ID" value="NZ_BMIG01000011.1"/>
</dbReference>
<reference evidence="7" key="2">
    <citation type="submission" date="2020-09" db="EMBL/GenBank/DDBJ databases">
        <authorList>
            <person name="Sun Q."/>
            <person name="Zhou Y."/>
        </authorList>
    </citation>
    <scope>NUCLEOTIDE SEQUENCE</scope>
    <source>
        <strain evidence="7">CGMCC 1.15322</strain>
    </source>
</reference>
<dbReference type="Gene3D" id="1.10.10.10">
    <property type="entry name" value="Winged helix-like DNA-binding domain superfamily/Winged helix DNA-binding domain"/>
    <property type="match status" value="1"/>
</dbReference>
<gene>
    <name evidence="7" type="ORF">GCM10011496_29210</name>
</gene>
<dbReference type="Pfam" id="PF00126">
    <property type="entry name" value="HTH_1"/>
    <property type="match status" value="1"/>
</dbReference>